<dbReference type="GO" id="GO:0005096">
    <property type="term" value="F:GTPase activator activity"/>
    <property type="evidence" value="ECO:0007669"/>
    <property type="project" value="InterPro"/>
</dbReference>
<dbReference type="GO" id="GO:0048471">
    <property type="term" value="C:perinuclear region of cytoplasm"/>
    <property type="evidence" value="ECO:0007669"/>
    <property type="project" value="TreeGrafter"/>
</dbReference>
<organism evidence="8 9">
    <name type="scientific">Adineta steineri</name>
    <dbReference type="NCBI Taxonomy" id="433720"/>
    <lineage>
        <taxon>Eukaryota</taxon>
        <taxon>Metazoa</taxon>
        <taxon>Spiralia</taxon>
        <taxon>Gnathifera</taxon>
        <taxon>Rotifera</taxon>
        <taxon>Eurotatoria</taxon>
        <taxon>Bdelloidea</taxon>
        <taxon>Adinetida</taxon>
        <taxon>Adinetidae</taxon>
        <taxon>Adineta</taxon>
    </lineage>
</organism>
<evidence type="ECO:0000256" key="2">
    <source>
        <dbReference type="ARBA" id="ARBA00022676"/>
    </source>
</evidence>
<dbReference type="PANTHER" id="PTHR24113:SF15">
    <property type="entry name" value="NACHT DOMAIN-CONTAINING PROTEIN"/>
    <property type="match status" value="1"/>
</dbReference>
<keyword evidence="3 6" id="KW-0808">Transferase</keyword>
<dbReference type="GO" id="GO:0016779">
    <property type="term" value="F:nucleotidyltransferase activity"/>
    <property type="evidence" value="ECO:0007669"/>
    <property type="project" value="UniProtKB-KW"/>
</dbReference>
<dbReference type="Gene3D" id="3.80.10.10">
    <property type="entry name" value="Ribonuclease Inhibitor"/>
    <property type="match status" value="2"/>
</dbReference>
<comment type="similarity">
    <text evidence="1 6">Belongs to the Arg-specific ADP-ribosyltransferase family.</text>
</comment>
<keyword evidence="2 6" id="KW-0328">Glycosyltransferase</keyword>
<evidence type="ECO:0000313" key="8">
    <source>
        <dbReference type="EMBL" id="CAF1463983.1"/>
    </source>
</evidence>
<accession>A0A815QJ60</accession>
<evidence type="ECO:0000256" key="3">
    <source>
        <dbReference type="ARBA" id="ARBA00022679"/>
    </source>
</evidence>
<dbReference type="EC" id="2.4.2.31" evidence="6"/>
<comment type="caution">
    <text evidence="8">The sequence shown here is derived from an EMBL/GenBank/DDBJ whole genome shotgun (WGS) entry which is preliminary data.</text>
</comment>
<gene>
    <name evidence="7" type="ORF">BJG266_LOCUS26741</name>
    <name evidence="8" type="ORF">QVE165_LOCUS41128</name>
</gene>
<dbReference type="OrthoDB" id="120976at2759"/>
<proteinExistence type="inferred from homology"/>
<reference evidence="8" key="1">
    <citation type="submission" date="2021-02" db="EMBL/GenBank/DDBJ databases">
        <authorList>
            <person name="Nowell W R."/>
        </authorList>
    </citation>
    <scope>NUCLEOTIDE SEQUENCE</scope>
</reference>
<keyword evidence="9" id="KW-1185">Reference proteome</keyword>
<dbReference type="PANTHER" id="PTHR24113">
    <property type="entry name" value="RAN GTPASE-ACTIVATING PROTEIN 1"/>
    <property type="match status" value="1"/>
</dbReference>
<dbReference type="PROSITE" id="PS51996">
    <property type="entry name" value="TR_MART"/>
    <property type="match status" value="1"/>
</dbReference>
<dbReference type="GO" id="GO:0006913">
    <property type="term" value="P:nucleocytoplasmic transport"/>
    <property type="evidence" value="ECO:0007669"/>
    <property type="project" value="TreeGrafter"/>
</dbReference>
<keyword evidence="4" id="KW-0548">Nucleotidyltransferase</keyword>
<dbReference type="SUPFAM" id="SSF56399">
    <property type="entry name" value="ADP-ribosylation"/>
    <property type="match status" value="1"/>
</dbReference>
<dbReference type="InterPro" id="IPR000768">
    <property type="entry name" value="ART"/>
</dbReference>
<keyword evidence="6" id="KW-0520">NAD</keyword>
<comment type="catalytic activity">
    <reaction evidence="5 6">
        <text>L-arginyl-[protein] + NAD(+) = N(omega)-(ADP-D-ribosyl)-L-arginyl-[protein] + nicotinamide + H(+)</text>
        <dbReference type="Rhea" id="RHEA:19149"/>
        <dbReference type="Rhea" id="RHEA-COMP:10532"/>
        <dbReference type="Rhea" id="RHEA-COMP:15087"/>
        <dbReference type="ChEBI" id="CHEBI:15378"/>
        <dbReference type="ChEBI" id="CHEBI:17154"/>
        <dbReference type="ChEBI" id="CHEBI:29965"/>
        <dbReference type="ChEBI" id="CHEBI:57540"/>
        <dbReference type="ChEBI" id="CHEBI:142554"/>
        <dbReference type="EC" id="2.4.2.31"/>
    </reaction>
</comment>
<dbReference type="Pfam" id="PF01129">
    <property type="entry name" value="ART"/>
    <property type="match status" value="1"/>
</dbReference>
<dbReference type="GO" id="GO:0005829">
    <property type="term" value="C:cytosol"/>
    <property type="evidence" value="ECO:0007669"/>
    <property type="project" value="TreeGrafter"/>
</dbReference>
<evidence type="ECO:0000256" key="6">
    <source>
        <dbReference type="RuleBase" id="RU361228"/>
    </source>
</evidence>
<dbReference type="SUPFAM" id="SSF52047">
    <property type="entry name" value="RNI-like"/>
    <property type="match status" value="1"/>
</dbReference>
<evidence type="ECO:0000256" key="1">
    <source>
        <dbReference type="ARBA" id="ARBA00009558"/>
    </source>
</evidence>
<dbReference type="Proteomes" id="UP000663877">
    <property type="component" value="Unassembled WGS sequence"/>
</dbReference>
<dbReference type="Proteomes" id="UP000663832">
    <property type="component" value="Unassembled WGS sequence"/>
</dbReference>
<dbReference type="InterPro" id="IPR032675">
    <property type="entry name" value="LRR_dom_sf"/>
</dbReference>
<evidence type="ECO:0000313" key="7">
    <source>
        <dbReference type="EMBL" id="CAF1198206.1"/>
    </source>
</evidence>
<dbReference type="GO" id="GO:0106274">
    <property type="term" value="F:NAD+-protein-arginine ADP-ribosyltransferase activity"/>
    <property type="evidence" value="ECO:0007669"/>
    <property type="project" value="UniProtKB-EC"/>
</dbReference>
<dbReference type="Gene3D" id="3.90.176.10">
    <property type="entry name" value="Toxin ADP-ribosyltransferase, Chain A, domain 1"/>
    <property type="match status" value="1"/>
</dbReference>
<dbReference type="EMBL" id="CAJNOM010000485">
    <property type="protein sequence ID" value="CAF1463983.1"/>
    <property type="molecule type" value="Genomic_DNA"/>
</dbReference>
<sequence>MSNDDIKDTTYRFADAAREPCHYLVPIEGYSKKQLVSLEEAVKTIKHIVPRLDGKIYALKRRALNPADGLTVDESAAIALYTSEWEPYKESLYYVLNSALRAEDRDELKPWFSYLKLLLTAISRLPKKKITIYRGIQLELETDYEKYQVGSEPIWWGFSSCSTDRTIGEKREFMGENGRQILFVIDCTNGVDISKHSYFRKENEVLLLPGTTVKVIRHKKKKEQQIIYLKEIVSSEIHLEPLPTEEDSQLPEDNIPSMKEFDISPPDEDTLSMHDSDISSLKNFSSSSIRNENSDTISTATTASSLEGLTRRSKSKIEALMTKCRVRDEIHLPGKGFNTDEISIIAVQLIIDKQCTTLSLYENKMRNRGAITISDILMNQNHNTVLERLYLTDSKIGDKGAKALAEALSNDKNLTLKELCLDGNKITDEGIEHIAIMLESNKTLTKLGLALNEIRDRGLQRLTEVLTNNNNTLQILSLERNKFRSSTNLSIIGDMLRKNKSLAKLNLSSCGLDRSTVRLLKSQVAITKIKCELILD</sequence>
<protein>
    <recommendedName>
        <fullName evidence="6">NAD(P)(+)--arginine ADP-ribosyltransferase</fullName>
        <ecNumber evidence="6">2.4.2.31</ecNumber>
    </recommendedName>
    <alternativeName>
        <fullName evidence="6">Mono(ADP-ribosyl)transferase</fullName>
    </alternativeName>
</protein>
<dbReference type="EMBL" id="CAJNOI010000230">
    <property type="protein sequence ID" value="CAF1198206.1"/>
    <property type="molecule type" value="Genomic_DNA"/>
</dbReference>
<dbReference type="SMART" id="SM00368">
    <property type="entry name" value="LRR_RI"/>
    <property type="match status" value="4"/>
</dbReference>
<evidence type="ECO:0000256" key="5">
    <source>
        <dbReference type="ARBA" id="ARBA00047597"/>
    </source>
</evidence>
<dbReference type="GO" id="GO:0005634">
    <property type="term" value="C:nucleus"/>
    <property type="evidence" value="ECO:0007669"/>
    <property type="project" value="TreeGrafter"/>
</dbReference>
<evidence type="ECO:0000256" key="4">
    <source>
        <dbReference type="ARBA" id="ARBA00022695"/>
    </source>
</evidence>
<keyword evidence="6" id="KW-0521">NADP</keyword>
<dbReference type="Pfam" id="PF13516">
    <property type="entry name" value="LRR_6"/>
    <property type="match status" value="3"/>
</dbReference>
<dbReference type="AlphaFoldDB" id="A0A815QJ60"/>
<dbReference type="InterPro" id="IPR027038">
    <property type="entry name" value="RanGap"/>
</dbReference>
<dbReference type="InterPro" id="IPR001611">
    <property type="entry name" value="Leu-rich_rpt"/>
</dbReference>
<name>A0A815QJ60_9BILA</name>
<dbReference type="GO" id="GO:0031267">
    <property type="term" value="F:small GTPase binding"/>
    <property type="evidence" value="ECO:0007669"/>
    <property type="project" value="TreeGrafter"/>
</dbReference>
<evidence type="ECO:0000313" key="9">
    <source>
        <dbReference type="Proteomes" id="UP000663832"/>
    </source>
</evidence>